<name>A0ABD0VGZ1_DENTH</name>
<proteinExistence type="predicted"/>
<dbReference type="EMBL" id="JANQDX010000006">
    <property type="protein sequence ID" value="KAL0921911.1"/>
    <property type="molecule type" value="Genomic_DNA"/>
</dbReference>
<protein>
    <submittedName>
        <fullName evidence="1">Uncharacterized protein</fullName>
    </submittedName>
</protein>
<dbReference type="AlphaFoldDB" id="A0ABD0VGZ1"/>
<comment type="caution">
    <text evidence="1">The sequence shown here is derived from an EMBL/GenBank/DDBJ whole genome shotgun (WGS) entry which is preliminary data.</text>
</comment>
<sequence length="64" mass="7420">MVPKIQTTEKNCIFSFNNSAIGWYCLRKRIFLILGEYVGPGRSKMYMRSASLWLSALYVVILKI</sequence>
<organism evidence="1 2">
    <name type="scientific">Dendrobium thyrsiflorum</name>
    <name type="common">Pinecone-like raceme dendrobium</name>
    <name type="synonym">Orchid</name>
    <dbReference type="NCBI Taxonomy" id="117978"/>
    <lineage>
        <taxon>Eukaryota</taxon>
        <taxon>Viridiplantae</taxon>
        <taxon>Streptophyta</taxon>
        <taxon>Embryophyta</taxon>
        <taxon>Tracheophyta</taxon>
        <taxon>Spermatophyta</taxon>
        <taxon>Magnoliopsida</taxon>
        <taxon>Liliopsida</taxon>
        <taxon>Asparagales</taxon>
        <taxon>Orchidaceae</taxon>
        <taxon>Epidendroideae</taxon>
        <taxon>Malaxideae</taxon>
        <taxon>Dendrobiinae</taxon>
        <taxon>Dendrobium</taxon>
    </lineage>
</organism>
<reference evidence="1 2" key="1">
    <citation type="journal article" date="2024" name="Plant Biotechnol. J.">
        <title>Dendrobium thyrsiflorum genome and its molecular insights into genes involved in important horticultural traits.</title>
        <authorList>
            <person name="Chen B."/>
            <person name="Wang J.Y."/>
            <person name="Zheng P.J."/>
            <person name="Li K.L."/>
            <person name="Liang Y.M."/>
            <person name="Chen X.F."/>
            <person name="Zhang C."/>
            <person name="Zhao X."/>
            <person name="He X."/>
            <person name="Zhang G.Q."/>
            <person name="Liu Z.J."/>
            <person name="Xu Q."/>
        </authorList>
    </citation>
    <scope>NUCLEOTIDE SEQUENCE [LARGE SCALE GENOMIC DNA]</scope>
    <source>
        <strain evidence="1">GZMU011</strain>
    </source>
</reference>
<accession>A0ABD0VGZ1</accession>
<evidence type="ECO:0000313" key="2">
    <source>
        <dbReference type="Proteomes" id="UP001552299"/>
    </source>
</evidence>
<evidence type="ECO:0000313" key="1">
    <source>
        <dbReference type="EMBL" id="KAL0921911.1"/>
    </source>
</evidence>
<keyword evidence="2" id="KW-1185">Reference proteome</keyword>
<gene>
    <name evidence="1" type="ORF">M5K25_005857</name>
</gene>
<dbReference type="Proteomes" id="UP001552299">
    <property type="component" value="Unassembled WGS sequence"/>
</dbReference>